<dbReference type="Pfam" id="PF23559">
    <property type="entry name" value="WHD_DRP"/>
    <property type="match status" value="1"/>
</dbReference>
<evidence type="ECO:0000313" key="13">
    <source>
        <dbReference type="Proteomes" id="UP000002051"/>
    </source>
</evidence>
<protein>
    <submittedName>
        <fullName evidence="11">NBS-LRR type disease resistance protein</fullName>
    </submittedName>
</protein>
<keyword evidence="3" id="KW-0547">Nucleotide-binding</keyword>
<accession>G7K8B4</accession>
<feature type="domain" description="R13L1/DRL21-like LRR repeat region" evidence="10">
    <location>
        <begin position="683"/>
        <end position="808"/>
    </location>
</feature>
<evidence type="ECO:0000259" key="8">
    <source>
        <dbReference type="Pfam" id="PF23247"/>
    </source>
</evidence>
<proteinExistence type="predicted"/>
<evidence type="ECO:0000256" key="3">
    <source>
        <dbReference type="ARBA" id="ARBA00022741"/>
    </source>
</evidence>
<dbReference type="InterPro" id="IPR041118">
    <property type="entry name" value="Rx_N"/>
</dbReference>
<dbReference type="InterPro" id="IPR042197">
    <property type="entry name" value="Apaf_helical"/>
</dbReference>
<dbReference type="InterPro" id="IPR032675">
    <property type="entry name" value="LRR_dom_sf"/>
</dbReference>
<keyword evidence="4" id="KW-0611">Plant defense</keyword>
<dbReference type="Proteomes" id="UP000002051">
    <property type="component" value="Chromosome 5"/>
</dbReference>
<dbReference type="SUPFAM" id="SSF52058">
    <property type="entry name" value="L domain-like"/>
    <property type="match status" value="2"/>
</dbReference>
<dbReference type="GO" id="GO:0005524">
    <property type="term" value="F:ATP binding"/>
    <property type="evidence" value="ECO:0007669"/>
    <property type="project" value="UniProtKB-KW"/>
</dbReference>
<dbReference type="EnsemblPlants" id="AES96466">
    <property type="protein sequence ID" value="AES96466"/>
    <property type="gene ID" value="MTR_5g037450"/>
</dbReference>
<dbReference type="Gene3D" id="1.10.8.430">
    <property type="entry name" value="Helical domain of apoptotic protease-activating factors"/>
    <property type="match status" value="1"/>
</dbReference>
<name>G7K8B4_MEDTR</name>
<dbReference type="GO" id="GO:0051707">
    <property type="term" value="P:response to other organism"/>
    <property type="evidence" value="ECO:0007669"/>
    <property type="project" value="UniProtKB-ARBA"/>
</dbReference>
<dbReference type="InterPro" id="IPR057135">
    <property type="entry name" value="At4g27190-like_LRR"/>
</dbReference>
<dbReference type="PANTHER" id="PTHR36766">
    <property type="entry name" value="PLANT BROAD-SPECTRUM MILDEW RESISTANCE PROTEIN RPW8"/>
    <property type="match status" value="1"/>
</dbReference>
<dbReference type="Pfam" id="PF18052">
    <property type="entry name" value="Rx_N"/>
    <property type="match status" value="1"/>
</dbReference>
<dbReference type="InterPro" id="IPR036388">
    <property type="entry name" value="WH-like_DNA-bd_sf"/>
</dbReference>
<dbReference type="PANTHER" id="PTHR36766:SF42">
    <property type="entry name" value="NB-ARC DOMAIN DISEASE RESISTANCE PROTEIN"/>
    <property type="match status" value="1"/>
</dbReference>
<dbReference type="EMBL" id="CM001221">
    <property type="protein sequence ID" value="AES96466.1"/>
    <property type="molecule type" value="Genomic_DNA"/>
</dbReference>
<dbReference type="HOGENOM" id="CLU_000837_8_8_1"/>
<evidence type="ECO:0000259" key="7">
    <source>
        <dbReference type="Pfam" id="PF18052"/>
    </source>
</evidence>
<dbReference type="AlphaFoldDB" id="G7K8B4"/>
<reference evidence="11 13" key="2">
    <citation type="journal article" date="2014" name="BMC Genomics">
        <title>An improved genome release (version Mt4.0) for the model legume Medicago truncatula.</title>
        <authorList>
            <person name="Tang H."/>
            <person name="Krishnakumar V."/>
            <person name="Bidwell S."/>
            <person name="Rosen B."/>
            <person name="Chan A."/>
            <person name="Zhou S."/>
            <person name="Gentzbittel L."/>
            <person name="Childs K.L."/>
            <person name="Yandell M."/>
            <person name="Gundlach H."/>
            <person name="Mayer K.F."/>
            <person name="Schwartz D.C."/>
            <person name="Town C.D."/>
        </authorList>
    </citation>
    <scope>GENOME REANNOTATION</scope>
    <source>
        <strain evidence="12 13">cv. Jemalong A17</strain>
    </source>
</reference>
<evidence type="ECO:0000256" key="5">
    <source>
        <dbReference type="ARBA" id="ARBA00022840"/>
    </source>
</evidence>
<dbReference type="SUPFAM" id="SSF52540">
    <property type="entry name" value="P-loop containing nucleoside triphosphate hydrolases"/>
    <property type="match status" value="1"/>
</dbReference>
<dbReference type="Gene3D" id="1.20.5.4130">
    <property type="match status" value="1"/>
</dbReference>
<keyword evidence="2" id="KW-0677">Repeat</keyword>
<evidence type="ECO:0000259" key="6">
    <source>
        <dbReference type="Pfam" id="PF00931"/>
    </source>
</evidence>
<dbReference type="InterPro" id="IPR027417">
    <property type="entry name" value="P-loop_NTPase"/>
</dbReference>
<dbReference type="CDD" id="cd14798">
    <property type="entry name" value="RX-CC_like"/>
    <property type="match status" value="1"/>
</dbReference>
<dbReference type="OMA" id="DEDMMFI"/>
<dbReference type="InterPro" id="IPR038005">
    <property type="entry name" value="RX-like_CC"/>
</dbReference>
<keyword evidence="13" id="KW-1185">Reference proteome</keyword>
<dbReference type="PaxDb" id="3880-AES96466"/>
<dbReference type="InterPro" id="IPR058922">
    <property type="entry name" value="WHD_DRP"/>
</dbReference>
<feature type="domain" description="Disease resistance protein winged helix" evidence="9">
    <location>
        <begin position="430"/>
        <end position="501"/>
    </location>
</feature>
<dbReference type="Gene3D" id="1.10.10.10">
    <property type="entry name" value="Winged helix-like DNA-binding domain superfamily/Winged helix DNA-binding domain"/>
    <property type="match status" value="1"/>
</dbReference>
<dbReference type="InterPro" id="IPR002182">
    <property type="entry name" value="NB-ARC"/>
</dbReference>
<dbReference type="OrthoDB" id="2973320at2759"/>
<gene>
    <name evidence="12" type="primary">11422626</name>
    <name evidence="11" type="ordered locus">MTR_5g037450</name>
</gene>
<dbReference type="Pfam" id="PF23247">
    <property type="entry name" value="LRR_RPS2"/>
    <property type="match status" value="1"/>
</dbReference>
<dbReference type="Pfam" id="PF00931">
    <property type="entry name" value="NB-ARC"/>
    <property type="match status" value="1"/>
</dbReference>
<dbReference type="InterPro" id="IPR056789">
    <property type="entry name" value="LRR_R13L1-DRL21"/>
</dbReference>
<feature type="domain" description="Disease resistance N-terminal" evidence="7">
    <location>
        <begin position="5"/>
        <end position="97"/>
    </location>
</feature>
<sequence>MAEAVLEIVLGSLSELIRKEISLFLGFDQEFNRLASLLTTIKATLEDAEEKQFSDSEIGRDVKDWLLKLKDAAYTLDDIMDECATEALEMEYKASKCGLSHKMQSSFLSSFHPKHIAFRYKLAKKMKRIGVWLDDIAAEKNKFHLTEIVRERSGVVPDWRQTTSIVTQPLVYGRNEDKDKIVDFLVGDASEQEDLSVYPIVGLGGLGKTTLAQLVFNHDKIVNHFELKIWVCVSEDFTLKRMTKAIIEGATKKSCEDLDLELLQRKLQDLLRRKRYLLVLDDVWNDKQENWQRLKSVLACGGKGASILVTTRLPKVAKIMGTIPHHELSRLSDEDCWELFKQRAFGPNEVQQKELVIVGKEIIKKCGGFPLAAIALGSLLRFKREEKEWLYVKESKLWNLQGEAYVMPALRLSYLHLPVKLRQCFSFCALFPKDEIISKQLLIDLWTANGFISSNQMLEADDIGNEVWNELYWRSFFENTENVGFGQITIFKMHDLVHDLAGSVTQDVCCITDDNSMRTMSEETRHLLIYNRNSFAEANSIQLHHVKSLKTYMEFNFDVYEAGQLSPQVLNCYSLRVLLSHRLNNLSSSIGRLKYLRYLDISEGRFKNLPNSLCKLCNLEVLKLDGCVSLQKLPGGLTRLKRLQNLSLRDCDSLTSLPRQIGKLTSLNTLSKYIVGEERGFLLEELGQLNLKGQLHIKNLERLKSVTDAKKANMSRKKLNQLWLSWERNEVSQLQENVEQILEALQPYAQKLYSFGVGGYTGAYFPQWISIPSLNDLKSLELVDCKSCLNLPELWKLPSLKYLKLSNMIHVIYLFHESYDGEGLMALKTLFLEKLPNLIGLSREERVMFPRLKALEITECPNLLGLPCLPSLSDLYIQGKYNQQLPSSIHKLGSLESLHFSDNEELIYFPDGILRNLASPLKTLGFHRHSKLKMLPTEMIHIHALQQLYINDCRNIEELPNEVMQRLHSLKELDIVGCDKLKLSSDFQYLTCLETLAIGSCSEVEGFHEALQHMTTLKSLTLSDLPNLEYLPECIGNLTLLHEINIYSCPKLACLPTSIQQISGLEILSIHDCSKLEKRCQKEIGEDWPKIVHVQYIEIENDNLIHGGHGGSYFEADTGFLWHSL</sequence>
<reference evidence="11 13" key="1">
    <citation type="journal article" date="2011" name="Nature">
        <title>The Medicago genome provides insight into the evolution of rhizobial symbioses.</title>
        <authorList>
            <person name="Young N.D."/>
            <person name="Debelle F."/>
            <person name="Oldroyd G.E."/>
            <person name="Geurts R."/>
            <person name="Cannon S.B."/>
            <person name="Udvardi M.K."/>
            <person name="Benedito V.A."/>
            <person name="Mayer K.F."/>
            <person name="Gouzy J."/>
            <person name="Schoof H."/>
            <person name="Van de Peer Y."/>
            <person name="Proost S."/>
            <person name="Cook D.R."/>
            <person name="Meyers B.C."/>
            <person name="Spannagl M."/>
            <person name="Cheung F."/>
            <person name="De Mita S."/>
            <person name="Krishnakumar V."/>
            <person name="Gundlach H."/>
            <person name="Zhou S."/>
            <person name="Mudge J."/>
            <person name="Bharti A.K."/>
            <person name="Murray J.D."/>
            <person name="Naoumkina M.A."/>
            <person name="Rosen B."/>
            <person name="Silverstein K.A."/>
            <person name="Tang H."/>
            <person name="Rombauts S."/>
            <person name="Zhao P.X."/>
            <person name="Zhou P."/>
            <person name="Barbe V."/>
            <person name="Bardou P."/>
            <person name="Bechner M."/>
            <person name="Bellec A."/>
            <person name="Berger A."/>
            <person name="Berges H."/>
            <person name="Bidwell S."/>
            <person name="Bisseling T."/>
            <person name="Choisne N."/>
            <person name="Couloux A."/>
            <person name="Denny R."/>
            <person name="Deshpande S."/>
            <person name="Dai X."/>
            <person name="Doyle J.J."/>
            <person name="Dudez A.M."/>
            <person name="Farmer A.D."/>
            <person name="Fouteau S."/>
            <person name="Franken C."/>
            <person name="Gibelin C."/>
            <person name="Gish J."/>
            <person name="Goldstein S."/>
            <person name="Gonzalez A.J."/>
            <person name="Green P.J."/>
            <person name="Hallab A."/>
            <person name="Hartog M."/>
            <person name="Hua A."/>
            <person name="Humphray S.J."/>
            <person name="Jeong D.H."/>
            <person name="Jing Y."/>
            <person name="Jocker A."/>
            <person name="Kenton S.M."/>
            <person name="Kim D.J."/>
            <person name="Klee K."/>
            <person name="Lai H."/>
            <person name="Lang C."/>
            <person name="Lin S."/>
            <person name="Macmil S.L."/>
            <person name="Magdelenat G."/>
            <person name="Matthews L."/>
            <person name="McCorrison J."/>
            <person name="Monaghan E.L."/>
            <person name="Mun J.H."/>
            <person name="Najar F.Z."/>
            <person name="Nicholson C."/>
            <person name="Noirot C."/>
            <person name="O'Bleness M."/>
            <person name="Paule C.R."/>
            <person name="Poulain J."/>
            <person name="Prion F."/>
            <person name="Qin B."/>
            <person name="Qu C."/>
            <person name="Retzel E.F."/>
            <person name="Riddle C."/>
            <person name="Sallet E."/>
            <person name="Samain S."/>
            <person name="Samson N."/>
            <person name="Sanders I."/>
            <person name="Saurat O."/>
            <person name="Scarpelli C."/>
            <person name="Schiex T."/>
            <person name="Segurens B."/>
            <person name="Severin A.J."/>
            <person name="Sherrier D.J."/>
            <person name="Shi R."/>
            <person name="Sims S."/>
            <person name="Singer S.R."/>
            <person name="Sinharoy S."/>
            <person name="Sterck L."/>
            <person name="Viollet A."/>
            <person name="Wang B.B."/>
            <person name="Wang K."/>
            <person name="Wang M."/>
            <person name="Wang X."/>
            <person name="Warfsmann J."/>
            <person name="Weissenbach J."/>
            <person name="White D.D."/>
            <person name="White J.D."/>
            <person name="Wiley G.B."/>
            <person name="Wincker P."/>
            <person name="Xing Y."/>
            <person name="Yang L."/>
            <person name="Yao Z."/>
            <person name="Ying F."/>
            <person name="Zhai J."/>
            <person name="Zhou L."/>
            <person name="Zuber A."/>
            <person name="Denarie J."/>
            <person name="Dixon R.A."/>
            <person name="May G.D."/>
            <person name="Schwartz D.C."/>
            <person name="Rogers J."/>
            <person name="Quetier F."/>
            <person name="Town C.D."/>
            <person name="Roe B.A."/>
        </authorList>
    </citation>
    <scope>NUCLEOTIDE SEQUENCE [LARGE SCALE GENOMIC DNA]</scope>
    <source>
        <strain evidence="11">A17</strain>
        <strain evidence="12 13">cv. Jemalong A17</strain>
    </source>
</reference>
<evidence type="ECO:0000313" key="12">
    <source>
        <dbReference type="EnsemblPlants" id="AES96466"/>
    </source>
</evidence>
<evidence type="ECO:0000256" key="2">
    <source>
        <dbReference type="ARBA" id="ARBA00022737"/>
    </source>
</evidence>
<dbReference type="Gene3D" id="3.80.10.10">
    <property type="entry name" value="Ribonuclease Inhibitor"/>
    <property type="match status" value="4"/>
</dbReference>
<evidence type="ECO:0000256" key="4">
    <source>
        <dbReference type="ARBA" id="ARBA00022821"/>
    </source>
</evidence>
<organism evidence="11 13">
    <name type="scientific">Medicago truncatula</name>
    <name type="common">Barrel medic</name>
    <name type="synonym">Medicago tribuloides</name>
    <dbReference type="NCBI Taxonomy" id="3880"/>
    <lineage>
        <taxon>Eukaryota</taxon>
        <taxon>Viridiplantae</taxon>
        <taxon>Streptophyta</taxon>
        <taxon>Embryophyta</taxon>
        <taxon>Tracheophyta</taxon>
        <taxon>Spermatophyta</taxon>
        <taxon>Magnoliopsida</taxon>
        <taxon>eudicotyledons</taxon>
        <taxon>Gunneridae</taxon>
        <taxon>Pentapetalae</taxon>
        <taxon>rosids</taxon>
        <taxon>fabids</taxon>
        <taxon>Fabales</taxon>
        <taxon>Fabaceae</taxon>
        <taxon>Papilionoideae</taxon>
        <taxon>50 kb inversion clade</taxon>
        <taxon>NPAAA clade</taxon>
        <taxon>Hologalegina</taxon>
        <taxon>IRL clade</taxon>
        <taxon>Trifolieae</taxon>
        <taxon>Medicago</taxon>
    </lineage>
</organism>
<feature type="domain" description="NB-ARC" evidence="6">
    <location>
        <begin position="177"/>
        <end position="345"/>
    </location>
</feature>
<evidence type="ECO:0000313" key="11">
    <source>
        <dbReference type="EMBL" id="AES96466.1"/>
    </source>
</evidence>
<dbReference type="FunFam" id="1.10.10.10:FF:000322">
    <property type="entry name" value="Probable disease resistance protein At1g63360"/>
    <property type="match status" value="1"/>
</dbReference>
<dbReference type="Gene3D" id="3.40.50.300">
    <property type="entry name" value="P-loop containing nucleotide triphosphate hydrolases"/>
    <property type="match status" value="1"/>
</dbReference>
<dbReference type="Pfam" id="PF25019">
    <property type="entry name" value="LRR_R13L1-DRL21"/>
    <property type="match status" value="1"/>
</dbReference>
<dbReference type="PRINTS" id="PR00364">
    <property type="entry name" value="DISEASERSIST"/>
</dbReference>
<feature type="domain" description="Disease resistance protein At4g27190-like leucine-rich repeats" evidence="8">
    <location>
        <begin position="935"/>
        <end position="1073"/>
    </location>
</feature>
<keyword evidence="5" id="KW-0067">ATP-binding</keyword>
<evidence type="ECO:0000259" key="10">
    <source>
        <dbReference type="Pfam" id="PF25019"/>
    </source>
</evidence>
<evidence type="ECO:0000256" key="1">
    <source>
        <dbReference type="ARBA" id="ARBA00022614"/>
    </source>
</evidence>
<dbReference type="GO" id="GO:0006952">
    <property type="term" value="P:defense response"/>
    <property type="evidence" value="ECO:0007669"/>
    <property type="project" value="UniProtKB-KW"/>
</dbReference>
<evidence type="ECO:0000259" key="9">
    <source>
        <dbReference type="Pfam" id="PF23559"/>
    </source>
</evidence>
<keyword evidence="1" id="KW-0433">Leucine-rich repeat</keyword>
<dbReference type="GO" id="GO:0043531">
    <property type="term" value="F:ADP binding"/>
    <property type="evidence" value="ECO:0007669"/>
    <property type="project" value="InterPro"/>
</dbReference>
<dbReference type="FunFam" id="3.40.50.300:FF:001091">
    <property type="entry name" value="Probable disease resistance protein At1g61300"/>
    <property type="match status" value="1"/>
</dbReference>
<reference evidence="12" key="3">
    <citation type="submission" date="2015-04" db="UniProtKB">
        <authorList>
            <consortium name="EnsemblPlants"/>
        </authorList>
    </citation>
    <scope>IDENTIFICATION</scope>
    <source>
        <strain evidence="12">cv. Jemalong A17</strain>
    </source>
</reference>
<dbReference type="eggNOG" id="KOG4658">
    <property type="taxonomic scope" value="Eukaryota"/>
</dbReference>